<dbReference type="AlphaFoldDB" id="R4G3E9"/>
<dbReference type="PANTHER" id="PTHR11008:SF41">
    <property type="entry name" value="RE70318P"/>
    <property type="match status" value="1"/>
</dbReference>
<dbReference type="STRING" id="13249.R4G3E9"/>
<evidence type="ECO:0000256" key="4">
    <source>
        <dbReference type="SAM" id="SignalP"/>
    </source>
</evidence>
<dbReference type="InterPro" id="IPR010562">
    <property type="entry name" value="Haemolymph_juvenile_hormone-bd"/>
</dbReference>
<dbReference type="EMBL" id="GAHY01002265">
    <property type="protein sequence ID" value="JAA75245.1"/>
    <property type="molecule type" value="mRNA"/>
</dbReference>
<evidence type="ECO:0000256" key="2">
    <source>
        <dbReference type="ARBA" id="ARBA00023108"/>
    </source>
</evidence>
<dbReference type="PANTHER" id="PTHR11008">
    <property type="entry name" value="PROTEIN TAKEOUT-LIKE PROTEIN"/>
    <property type="match status" value="1"/>
</dbReference>
<feature type="signal peptide" evidence="4">
    <location>
        <begin position="1"/>
        <end position="17"/>
    </location>
</feature>
<evidence type="ECO:0000313" key="7">
    <source>
        <dbReference type="Proteomes" id="UP000015103"/>
    </source>
</evidence>
<proteinExistence type="evidence at transcript level"/>
<keyword evidence="1 4" id="KW-0732">Signal</keyword>
<dbReference type="Gene3D" id="3.15.10.30">
    <property type="entry name" value="Haemolymph juvenile hormone binding protein"/>
    <property type="match status" value="1"/>
</dbReference>
<reference evidence="7" key="2">
    <citation type="submission" date="2015-04" db="EMBL/GenBank/DDBJ databases">
        <authorList>
            <person name="Wilson R.K."/>
            <person name="Warren W."/>
            <person name="Dotson E."/>
            <person name="Oliveira P.L."/>
        </authorList>
    </citation>
    <scope>NUCLEOTIDE SEQUENCE</scope>
</reference>
<dbReference type="GO" id="GO:0007623">
    <property type="term" value="P:circadian rhythm"/>
    <property type="evidence" value="ECO:0007669"/>
    <property type="project" value="UniProtKB-ARBA"/>
</dbReference>
<sequence>MWTAALVLLSASAFCQAAKLPKNWIVCKKSAPDAGDCWKRAMEFSIQDLKNGSRTFGILPLDPLRISKIKIAPGDGPVSVVLSFHDLDIIGISNVKISNVKNDWKVVTFNAANPRVTLVSKYVMDGKVLTLPIKGDGPCRIDIDNFKSNFTIRFKKISRGGKEYLEVTKFQLQFTASNAKLQFDNLFGGNKALGNTMNKFLNENWEEIVNELSPALAQAFGVAMKAVSNKILTQIPFEEINL</sequence>
<dbReference type="InterPro" id="IPR038606">
    <property type="entry name" value="To_sf"/>
</dbReference>
<reference evidence="6" key="3">
    <citation type="submission" date="2015-05" db="UniProtKB">
        <authorList>
            <consortium name="EnsemblMetazoa"/>
        </authorList>
    </citation>
    <scope>IDENTIFICATION</scope>
</reference>
<protein>
    <submittedName>
        <fullName evidence="5">Putative odorant binding protein</fullName>
    </submittedName>
</protein>
<evidence type="ECO:0000256" key="3">
    <source>
        <dbReference type="ARBA" id="ARBA00060902"/>
    </source>
</evidence>
<evidence type="ECO:0000313" key="5">
    <source>
        <dbReference type="EMBL" id="JAA75245.1"/>
    </source>
</evidence>
<dbReference type="EMBL" id="ACPB03008063">
    <property type="status" value="NOT_ANNOTATED_CDS"/>
    <property type="molecule type" value="Genomic_DNA"/>
</dbReference>
<dbReference type="HOGENOM" id="CLU_069908_0_0_1"/>
<dbReference type="InParanoid" id="R4G3E9"/>
<reference evidence="5" key="1">
    <citation type="submission" date="2013-04" db="EMBL/GenBank/DDBJ databases">
        <title>An insight into the transcriptome of the digestive tract of the blood sucking bug, Rhodnius prolixus.</title>
        <authorList>
            <person name="Ribeiro J.M.C."/>
            <person name="Genta F.A."/>
            <person name="Sorgine M.H.F."/>
            <person name="Paiva-Silva G.O."/>
            <person name="Majerowicz D."/>
            <person name="Medeiros M."/>
            <person name="Koerich L."/>
            <person name="Terra W.R."/>
            <person name="Ferreira C."/>
            <person name="Pimentel A.C."/>
            <person name="Bisch P.M."/>
            <person name="Diniz M.M.P."/>
            <person name="Nascimento R."/>
            <person name="Salmon D."/>
            <person name="Silber A.M."/>
            <person name="Alves M."/>
            <person name="Oliveira M.F."/>
            <person name="Gondim K.C."/>
            <person name="Silva Neto M.A.C."/>
            <person name="Atella G.C."/>
            <person name="Araujo H."/>
            <person name="Dias F.S."/>
            <person name="Polycarpo C.R."/>
            <person name="Fampa P."/>
            <person name="Melo A.C."/>
            <person name="Tanaka A.S."/>
            <person name="Balczun C."/>
            <person name="Oliveira J.H.M."/>
            <person name="Goncalves R."/>
            <person name="Lazoski C."/>
            <person name="Pereira M.A."/>
            <person name="Rivera-Pomar R."/>
            <person name="Diambra L."/>
            <person name="Schaub G.A."/>
            <person name="Garcia E.S."/>
            <person name="Azambuja P."/>
            <person name="Braz G.R.C."/>
            <person name="Oliveira P.L."/>
        </authorList>
    </citation>
    <scope>NUCLEOTIDE SEQUENCE</scope>
</reference>
<dbReference type="eggNOG" id="ENOG502S3CX">
    <property type="taxonomic scope" value="Eukaryota"/>
</dbReference>
<dbReference type="EnsemblMetazoa" id="RPRC010096-RA">
    <property type="protein sequence ID" value="RPRC010096-PA"/>
    <property type="gene ID" value="RPRC010096"/>
</dbReference>
<dbReference type="Pfam" id="PF06585">
    <property type="entry name" value="JHBP"/>
    <property type="match status" value="1"/>
</dbReference>
<comment type="similarity">
    <text evidence="3">Belongs to the TO family.</text>
</comment>
<dbReference type="VEuPathDB" id="VectorBase:RPRC010096"/>
<name>R4G3E9_RHOPR</name>
<feature type="chain" id="PRO_5014108775" evidence="4">
    <location>
        <begin position="18"/>
        <end position="242"/>
    </location>
</feature>
<dbReference type="Proteomes" id="UP000015103">
    <property type="component" value="Unassembled WGS sequence"/>
</dbReference>
<dbReference type="GO" id="GO:0005615">
    <property type="term" value="C:extracellular space"/>
    <property type="evidence" value="ECO:0007669"/>
    <property type="project" value="TreeGrafter"/>
</dbReference>
<dbReference type="FunCoup" id="R4G3E9">
    <property type="interactions" value="10"/>
</dbReference>
<evidence type="ECO:0000313" key="6">
    <source>
        <dbReference type="EnsemblMetazoa" id="RPRC010096-PA"/>
    </source>
</evidence>
<organism evidence="5">
    <name type="scientific">Rhodnius prolixus</name>
    <name type="common">Triatomid bug</name>
    <dbReference type="NCBI Taxonomy" id="13249"/>
    <lineage>
        <taxon>Eukaryota</taxon>
        <taxon>Metazoa</taxon>
        <taxon>Ecdysozoa</taxon>
        <taxon>Arthropoda</taxon>
        <taxon>Hexapoda</taxon>
        <taxon>Insecta</taxon>
        <taxon>Pterygota</taxon>
        <taxon>Neoptera</taxon>
        <taxon>Paraneoptera</taxon>
        <taxon>Hemiptera</taxon>
        <taxon>Heteroptera</taxon>
        <taxon>Panheteroptera</taxon>
        <taxon>Cimicomorpha</taxon>
        <taxon>Reduviidae</taxon>
        <taxon>Triatominae</taxon>
        <taxon>Rhodnius</taxon>
    </lineage>
</organism>
<dbReference type="SMART" id="SM00700">
    <property type="entry name" value="JHBP"/>
    <property type="match status" value="1"/>
</dbReference>
<dbReference type="OMA" id="EADYKIN"/>
<accession>R4G3E9</accession>
<evidence type="ECO:0000256" key="1">
    <source>
        <dbReference type="ARBA" id="ARBA00022729"/>
    </source>
</evidence>
<dbReference type="FunFam" id="3.15.10.30:FF:000001">
    <property type="entry name" value="Takeout-like protein 1"/>
    <property type="match status" value="1"/>
</dbReference>
<keyword evidence="2" id="KW-0090">Biological rhythms</keyword>
<keyword evidence="7" id="KW-1185">Reference proteome</keyword>